<gene>
    <name evidence="1" type="ORF">SAMN05660472_02597</name>
</gene>
<sequence length="48" mass="5339">MERKFITVQWRNSGDQITIGEAIAFMEATACFVEVNDGKDLTFGVEVA</sequence>
<dbReference type="EMBL" id="FNFP01000008">
    <property type="protein sequence ID" value="SDL09696.1"/>
    <property type="molecule type" value="Genomic_DNA"/>
</dbReference>
<dbReference type="STRING" id="393762.SAMN05660472_02597"/>
<protein>
    <submittedName>
        <fullName evidence="1">Uncharacterized protein</fullName>
    </submittedName>
</protein>
<dbReference type="AlphaFoldDB" id="A0A1G9H9Q7"/>
<accession>A0A1G9H9Q7</accession>
<evidence type="ECO:0000313" key="2">
    <source>
        <dbReference type="Proteomes" id="UP000198718"/>
    </source>
</evidence>
<dbReference type="RefSeq" id="WP_176762180.1">
    <property type="nucleotide sequence ID" value="NZ_FNFP01000008.1"/>
</dbReference>
<evidence type="ECO:0000313" key="1">
    <source>
        <dbReference type="EMBL" id="SDL09696.1"/>
    </source>
</evidence>
<keyword evidence="2" id="KW-1185">Reference proteome</keyword>
<organism evidence="1 2">
    <name type="scientific">Natronincola ferrireducens</name>
    <dbReference type="NCBI Taxonomy" id="393762"/>
    <lineage>
        <taxon>Bacteria</taxon>
        <taxon>Bacillati</taxon>
        <taxon>Bacillota</taxon>
        <taxon>Clostridia</taxon>
        <taxon>Peptostreptococcales</taxon>
        <taxon>Natronincolaceae</taxon>
        <taxon>Natronincola</taxon>
    </lineage>
</organism>
<reference evidence="1 2" key="1">
    <citation type="submission" date="2016-10" db="EMBL/GenBank/DDBJ databases">
        <authorList>
            <person name="de Groot N.N."/>
        </authorList>
    </citation>
    <scope>NUCLEOTIDE SEQUENCE [LARGE SCALE GENOMIC DNA]</scope>
    <source>
        <strain evidence="1 2">DSM 18346</strain>
    </source>
</reference>
<dbReference type="Proteomes" id="UP000198718">
    <property type="component" value="Unassembled WGS sequence"/>
</dbReference>
<proteinExistence type="predicted"/>
<name>A0A1G9H9Q7_9FIRM</name>